<sequence length="88" mass="9771">MVRAVQARSHSAAAATPSGEISATDPPPTRPKEPTLNQLLALSRSPYAQQDNPWKYGRPVSQQEDPQRQCKTERRFWVGQEHVAFGAS</sequence>
<keyword evidence="3" id="KW-1185">Reference proteome</keyword>
<feature type="compositionally biased region" description="Low complexity" evidence="1">
    <location>
        <begin position="1"/>
        <end position="15"/>
    </location>
</feature>
<name>A0AAW1P3E4_9CHLO</name>
<comment type="caution">
    <text evidence="2">The sequence shown here is derived from an EMBL/GenBank/DDBJ whole genome shotgun (WGS) entry which is preliminary data.</text>
</comment>
<dbReference type="EMBL" id="JALJOQ010000062">
    <property type="protein sequence ID" value="KAK9803131.1"/>
    <property type="molecule type" value="Genomic_DNA"/>
</dbReference>
<protein>
    <submittedName>
        <fullName evidence="2">Uncharacterized protein</fullName>
    </submittedName>
</protein>
<dbReference type="Proteomes" id="UP001465755">
    <property type="component" value="Unassembled WGS sequence"/>
</dbReference>
<evidence type="ECO:0000313" key="3">
    <source>
        <dbReference type="Proteomes" id="UP001465755"/>
    </source>
</evidence>
<evidence type="ECO:0000313" key="2">
    <source>
        <dbReference type="EMBL" id="KAK9803131.1"/>
    </source>
</evidence>
<feature type="compositionally biased region" description="Polar residues" evidence="1">
    <location>
        <begin position="35"/>
        <end position="52"/>
    </location>
</feature>
<feature type="region of interest" description="Disordered" evidence="1">
    <location>
        <begin position="1"/>
        <end position="71"/>
    </location>
</feature>
<evidence type="ECO:0000256" key="1">
    <source>
        <dbReference type="SAM" id="MobiDB-lite"/>
    </source>
</evidence>
<gene>
    <name evidence="2" type="ORF">WJX73_009441</name>
</gene>
<dbReference type="AlphaFoldDB" id="A0AAW1P3E4"/>
<accession>A0AAW1P3E4</accession>
<reference evidence="2 3" key="1">
    <citation type="journal article" date="2024" name="Nat. Commun.">
        <title>Phylogenomics reveals the evolutionary origins of lichenization in chlorophyte algae.</title>
        <authorList>
            <person name="Puginier C."/>
            <person name="Libourel C."/>
            <person name="Otte J."/>
            <person name="Skaloud P."/>
            <person name="Haon M."/>
            <person name="Grisel S."/>
            <person name="Petersen M."/>
            <person name="Berrin J.G."/>
            <person name="Delaux P.M."/>
            <person name="Dal Grande F."/>
            <person name="Keller J."/>
        </authorList>
    </citation>
    <scope>NUCLEOTIDE SEQUENCE [LARGE SCALE GENOMIC DNA]</scope>
    <source>
        <strain evidence="2 3">SAG 2036</strain>
    </source>
</reference>
<organism evidence="2 3">
    <name type="scientific">Symbiochloris irregularis</name>
    <dbReference type="NCBI Taxonomy" id="706552"/>
    <lineage>
        <taxon>Eukaryota</taxon>
        <taxon>Viridiplantae</taxon>
        <taxon>Chlorophyta</taxon>
        <taxon>core chlorophytes</taxon>
        <taxon>Trebouxiophyceae</taxon>
        <taxon>Trebouxiales</taxon>
        <taxon>Trebouxiaceae</taxon>
        <taxon>Symbiochloris</taxon>
    </lineage>
</organism>
<proteinExistence type="predicted"/>